<keyword evidence="3" id="KW-0378">Hydrolase</keyword>
<keyword evidence="4" id="KW-1185">Reference proteome</keyword>
<organism evidence="3 4">
    <name type="scientific">Limnoglobus roseus</name>
    <dbReference type="NCBI Taxonomy" id="2598579"/>
    <lineage>
        <taxon>Bacteria</taxon>
        <taxon>Pseudomonadati</taxon>
        <taxon>Planctomycetota</taxon>
        <taxon>Planctomycetia</taxon>
        <taxon>Gemmatales</taxon>
        <taxon>Gemmataceae</taxon>
        <taxon>Limnoglobus</taxon>
    </lineage>
</organism>
<dbReference type="PROSITE" id="PS51318">
    <property type="entry name" value="TAT"/>
    <property type="match status" value="1"/>
</dbReference>
<gene>
    <name evidence="3" type="ORF">PX52LOC_01812</name>
</gene>
<dbReference type="InterPro" id="IPR006311">
    <property type="entry name" value="TAT_signal"/>
</dbReference>
<dbReference type="RefSeq" id="WP_149109769.1">
    <property type="nucleotide sequence ID" value="NZ_CP042425.1"/>
</dbReference>
<dbReference type="SUPFAM" id="SSF51735">
    <property type="entry name" value="NAD(P)-binding Rossmann-fold domains"/>
    <property type="match status" value="1"/>
</dbReference>
<dbReference type="InterPro" id="IPR055170">
    <property type="entry name" value="GFO_IDH_MocA-like_dom"/>
</dbReference>
<feature type="domain" description="GFO/IDH/MocA-like oxidoreductase" evidence="2">
    <location>
        <begin position="230"/>
        <end position="321"/>
    </location>
</feature>
<dbReference type="Pfam" id="PF22725">
    <property type="entry name" value="GFO_IDH_MocA_C3"/>
    <property type="match status" value="1"/>
</dbReference>
<dbReference type="GO" id="GO:0000166">
    <property type="term" value="F:nucleotide binding"/>
    <property type="evidence" value="ECO:0007669"/>
    <property type="project" value="InterPro"/>
</dbReference>
<evidence type="ECO:0000259" key="1">
    <source>
        <dbReference type="Pfam" id="PF01408"/>
    </source>
</evidence>
<dbReference type="AlphaFoldDB" id="A0A5C1A6U9"/>
<dbReference type="GO" id="GO:0016787">
    <property type="term" value="F:hydrolase activity"/>
    <property type="evidence" value="ECO:0007669"/>
    <property type="project" value="UniProtKB-KW"/>
</dbReference>
<protein>
    <submittedName>
        <fullName evidence="3">Putative Rossmann-fold-type glycoside hydrolase</fullName>
    </submittedName>
</protein>
<dbReference type="PANTHER" id="PTHR43818">
    <property type="entry name" value="BCDNA.GH03377"/>
    <property type="match status" value="1"/>
</dbReference>
<accession>A0A5C1A6U9</accession>
<evidence type="ECO:0000313" key="3">
    <source>
        <dbReference type="EMBL" id="QEL14911.1"/>
    </source>
</evidence>
<feature type="domain" description="Gfo/Idh/MocA-like oxidoreductase N-terminal" evidence="1">
    <location>
        <begin position="35"/>
        <end position="157"/>
    </location>
</feature>
<reference evidence="4" key="1">
    <citation type="submission" date="2019-08" db="EMBL/GenBank/DDBJ databases">
        <title>Limnoglobus roseus gen. nov., sp. nov., a novel freshwater planctomycete with a giant genome from the family Gemmataceae.</title>
        <authorList>
            <person name="Kulichevskaya I.S."/>
            <person name="Naumoff D.G."/>
            <person name="Miroshnikov K."/>
            <person name="Ivanova A."/>
            <person name="Philippov D.A."/>
            <person name="Hakobyan A."/>
            <person name="Rijpstra I.C."/>
            <person name="Sinninghe Damste J.S."/>
            <person name="Liesack W."/>
            <person name="Dedysh S.N."/>
        </authorList>
    </citation>
    <scope>NUCLEOTIDE SEQUENCE [LARGE SCALE GENOMIC DNA]</scope>
    <source>
        <strain evidence="4">PX52</strain>
    </source>
</reference>
<dbReference type="SUPFAM" id="SSF55347">
    <property type="entry name" value="Glyceraldehyde-3-phosphate dehydrogenase-like, C-terminal domain"/>
    <property type="match status" value="1"/>
</dbReference>
<proteinExistence type="predicted"/>
<evidence type="ECO:0000313" key="4">
    <source>
        <dbReference type="Proteomes" id="UP000324974"/>
    </source>
</evidence>
<dbReference type="PANTHER" id="PTHR43818:SF5">
    <property type="entry name" value="OXIDOREDUCTASE FAMILY PROTEIN"/>
    <property type="match status" value="1"/>
</dbReference>
<dbReference type="Gene3D" id="3.30.360.10">
    <property type="entry name" value="Dihydrodipicolinate Reductase, domain 2"/>
    <property type="match status" value="1"/>
</dbReference>
<sequence>MTKLSRRSFLQTSAAAGAFTLASSYGRTAGAGEKLNVGLIGAGGRGSSIIREVLKNTHNVVAVCDVAGFRREKFSKLVTDAGQEKPTQYTDHRALLDHKNLDAVVIAAPDHHHRDLLIATMKADKDTYVEKPLTKSIDEGKEMIEAVRATKRIVQVGNQRHSGPHWKKARDLIQSNDFGEIVWVKVWDCRNWVKRDPFAPPKDFTKDVQKTVDWDAFLGKAPKRDFNPVRYFSWRWYWDYAGGLMTDIGAHQLDIVQWLGGVDAPKSVVANGGNYYFKQWETPDVVHGVWDYGKFAATFSVEFVNGAEGVGCAFYGTKQTLIADADKEIRLYNTIDKIDETIKPIDTWASKNETDLHVKNWLECCVSRKEPNSPIELGHRVITAAHLANLSYRTGKKVYWDAEREQVIGG</sequence>
<dbReference type="InterPro" id="IPR000683">
    <property type="entry name" value="Gfo/Idh/MocA-like_OxRdtase_N"/>
</dbReference>
<name>A0A5C1A6U9_9BACT</name>
<evidence type="ECO:0000259" key="2">
    <source>
        <dbReference type="Pfam" id="PF22725"/>
    </source>
</evidence>
<dbReference type="InterPro" id="IPR050463">
    <property type="entry name" value="Gfo/Idh/MocA_oxidrdct_glycsds"/>
</dbReference>
<dbReference type="Gene3D" id="3.40.50.720">
    <property type="entry name" value="NAD(P)-binding Rossmann-like Domain"/>
    <property type="match status" value="1"/>
</dbReference>
<dbReference type="Pfam" id="PF01408">
    <property type="entry name" value="GFO_IDH_MocA"/>
    <property type="match status" value="1"/>
</dbReference>
<dbReference type="InterPro" id="IPR036291">
    <property type="entry name" value="NAD(P)-bd_dom_sf"/>
</dbReference>
<dbReference type="OrthoDB" id="9815825at2"/>
<dbReference type="Proteomes" id="UP000324974">
    <property type="component" value="Chromosome"/>
</dbReference>
<dbReference type="EMBL" id="CP042425">
    <property type="protein sequence ID" value="QEL14911.1"/>
    <property type="molecule type" value="Genomic_DNA"/>
</dbReference>
<dbReference type="KEGG" id="lrs:PX52LOC_01812"/>